<dbReference type="EMBL" id="FMAG01000001">
    <property type="protein sequence ID" value="SCB12865.1"/>
    <property type="molecule type" value="Genomic_DNA"/>
</dbReference>
<accession>A0A1C3UBT1</accession>
<dbReference type="PIRSF" id="PIRSF033239">
    <property type="entry name" value="ExoD"/>
    <property type="match status" value="1"/>
</dbReference>
<dbReference type="STRING" id="410764.GA0061103_1864"/>
<dbReference type="PANTHER" id="PTHR41795">
    <property type="entry name" value="EXOPOLYSACCHARIDE SYNTHESIS PROTEIN"/>
    <property type="match status" value="1"/>
</dbReference>
<reference evidence="3" key="1">
    <citation type="submission" date="2016-08" db="EMBL/GenBank/DDBJ databases">
        <authorList>
            <person name="Varghese N."/>
            <person name="Submissions Spin"/>
        </authorList>
    </citation>
    <scope>NUCLEOTIDE SEQUENCE [LARGE SCALE GENOMIC DNA]</scope>
    <source>
        <strain evidence="3">HAMBI 2975</strain>
    </source>
</reference>
<keyword evidence="3" id="KW-1185">Reference proteome</keyword>
<keyword evidence="1" id="KW-0472">Membrane</keyword>
<feature type="transmembrane region" description="Helical" evidence="1">
    <location>
        <begin position="177"/>
        <end position="204"/>
    </location>
</feature>
<organism evidence="2 3">
    <name type="scientific">Rhizobium multihospitium</name>
    <dbReference type="NCBI Taxonomy" id="410764"/>
    <lineage>
        <taxon>Bacteria</taxon>
        <taxon>Pseudomonadati</taxon>
        <taxon>Pseudomonadota</taxon>
        <taxon>Alphaproteobacteria</taxon>
        <taxon>Hyphomicrobiales</taxon>
        <taxon>Rhizobiaceae</taxon>
        <taxon>Rhizobium/Agrobacterium group</taxon>
        <taxon>Rhizobium</taxon>
    </lineage>
</organism>
<evidence type="ECO:0000313" key="2">
    <source>
        <dbReference type="EMBL" id="SCB12865.1"/>
    </source>
</evidence>
<sequence>MTEQAAGTAEHDDRASTRLHHLARLAHEQGGISIGEVLCGLGHTSMAFTILFLSLPALIPIPGPFGVVFGSALALVAAQIAMGRRTIWLPAFLNRRRLSPAVVELVVRYSAPILARVETVVRPGRLGAFTGGTMQWLLSFPILLLAIAIVLPIPLGNYMPVVALVAISVALMARDGLLILGALFVSALAFVATAGLIQLAFIGLNAIGS</sequence>
<feature type="transmembrane region" description="Helical" evidence="1">
    <location>
        <begin position="142"/>
        <end position="171"/>
    </location>
</feature>
<evidence type="ECO:0000313" key="3">
    <source>
        <dbReference type="Proteomes" id="UP000199101"/>
    </source>
</evidence>
<gene>
    <name evidence="2" type="ORF">GA0061103_1864</name>
</gene>
<dbReference type="OrthoDB" id="8550083at2"/>
<dbReference type="InterPro" id="IPR010331">
    <property type="entry name" value="ExoD"/>
</dbReference>
<proteinExistence type="predicted"/>
<dbReference type="AlphaFoldDB" id="A0A1C3UBT1"/>
<feature type="transmembrane region" description="Helical" evidence="1">
    <location>
        <begin position="65"/>
        <end position="87"/>
    </location>
</feature>
<keyword evidence="1" id="KW-1133">Transmembrane helix</keyword>
<dbReference type="PANTHER" id="PTHR41795:SF1">
    <property type="entry name" value="EXOPOLYSACCHARIDE SYNTHESIS PROTEIN"/>
    <property type="match status" value="1"/>
</dbReference>
<dbReference type="Pfam" id="PF06055">
    <property type="entry name" value="ExoD"/>
    <property type="match status" value="1"/>
</dbReference>
<dbReference type="Proteomes" id="UP000199101">
    <property type="component" value="Unassembled WGS sequence"/>
</dbReference>
<name>A0A1C3UBT1_9HYPH</name>
<evidence type="ECO:0000256" key="1">
    <source>
        <dbReference type="SAM" id="Phobius"/>
    </source>
</evidence>
<keyword evidence="1" id="KW-0812">Transmembrane</keyword>
<protein>
    <submittedName>
        <fullName evidence="2">Uncharacterized conserved protein</fullName>
    </submittedName>
</protein>
<dbReference type="RefSeq" id="WP_092707330.1">
    <property type="nucleotide sequence ID" value="NZ_FMAG01000001.1"/>
</dbReference>